<dbReference type="SMART" id="SM01150">
    <property type="entry name" value="DUF1338"/>
    <property type="match status" value="1"/>
</dbReference>
<keyword evidence="3" id="KW-0560">Oxidoreductase</keyword>
<dbReference type="Proteomes" id="UP001337305">
    <property type="component" value="Unassembled WGS sequence"/>
</dbReference>
<evidence type="ECO:0000313" key="8">
    <source>
        <dbReference type="EMBL" id="MEF3832808.1"/>
    </source>
</evidence>
<evidence type="ECO:0000256" key="5">
    <source>
        <dbReference type="ARBA" id="ARBA00035013"/>
    </source>
</evidence>
<comment type="cofactor">
    <cofactor evidence="1">
        <name>Fe(2+)</name>
        <dbReference type="ChEBI" id="CHEBI:29033"/>
    </cofactor>
</comment>
<keyword evidence="4" id="KW-0408">Iron</keyword>
<comment type="similarity">
    <text evidence="5">Belongs to the 2-oxoadipate dioxygenase/decarboxylase family.</text>
</comment>
<accession>A0ABU7XQ40</accession>
<dbReference type="Pfam" id="PF07063">
    <property type="entry name" value="HGLS"/>
    <property type="match status" value="1"/>
</dbReference>
<evidence type="ECO:0000256" key="7">
    <source>
        <dbReference type="ARBA" id="ARBA00035045"/>
    </source>
</evidence>
<organism evidence="8 9">
    <name type="scientific">Flavivirga spongiicola</name>
    <dbReference type="NCBI Taxonomy" id="421621"/>
    <lineage>
        <taxon>Bacteria</taxon>
        <taxon>Pseudomonadati</taxon>
        <taxon>Bacteroidota</taxon>
        <taxon>Flavobacteriia</taxon>
        <taxon>Flavobacteriales</taxon>
        <taxon>Flavobacteriaceae</taxon>
        <taxon>Flavivirga</taxon>
    </lineage>
</organism>
<evidence type="ECO:0000256" key="2">
    <source>
        <dbReference type="ARBA" id="ARBA00022964"/>
    </source>
</evidence>
<keyword evidence="2" id="KW-0223">Dioxygenase</keyword>
<protein>
    <recommendedName>
        <fullName evidence="6">2-oxoadipate dioxygenase/decarboxylase</fullName>
        <ecNumber evidence="6">1.13.11.93</ecNumber>
    </recommendedName>
    <alternativeName>
        <fullName evidence="7">2-hydroxyglutarate synthase</fullName>
    </alternativeName>
</protein>
<name>A0ABU7XQ40_9FLAO</name>
<keyword evidence="9" id="KW-1185">Reference proteome</keyword>
<proteinExistence type="inferred from homology"/>
<dbReference type="RefSeq" id="WP_303305176.1">
    <property type="nucleotide sequence ID" value="NZ_JAODOP010000004.1"/>
</dbReference>
<dbReference type="InterPro" id="IPR009770">
    <property type="entry name" value="HGLS"/>
</dbReference>
<evidence type="ECO:0000256" key="6">
    <source>
        <dbReference type="ARBA" id="ARBA00035023"/>
    </source>
</evidence>
<dbReference type="PANTHER" id="PTHR31136">
    <property type="entry name" value="DUF1338 DOMAIN-CONTAINING PROTEIN"/>
    <property type="match status" value="1"/>
</dbReference>
<evidence type="ECO:0000256" key="3">
    <source>
        <dbReference type="ARBA" id="ARBA00023002"/>
    </source>
</evidence>
<evidence type="ECO:0000256" key="4">
    <source>
        <dbReference type="ARBA" id="ARBA00023004"/>
    </source>
</evidence>
<reference evidence="8 9" key="1">
    <citation type="submission" date="2022-09" db="EMBL/GenBank/DDBJ databases">
        <title>Genome sequencing of Flavivirga sp. MEBiC05379.</title>
        <authorList>
            <person name="Oh H.-M."/>
            <person name="Kwon K.K."/>
            <person name="Park M.J."/>
            <person name="Yang S.-H."/>
        </authorList>
    </citation>
    <scope>NUCLEOTIDE SEQUENCE [LARGE SCALE GENOMIC DNA]</scope>
    <source>
        <strain evidence="8 9">MEBiC05379</strain>
    </source>
</reference>
<dbReference type="EC" id="1.13.11.93" evidence="6"/>
<dbReference type="Gene3D" id="3.10.180.50">
    <property type="match status" value="1"/>
</dbReference>
<comment type="caution">
    <text evidence="8">The sequence shown here is derived from an EMBL/GenBank/DDBJ whole genome shotgun (WGS) entry which is preliminary data.</text>
</comment>
<sequence length="302" mass="34641">MSNNNQNALEKILECLLTPYKERVSDVSKIVTAMLNEGIIDDENDIANDHIAFRTLGVENLGIASFEKIFLHYGYKKKDFYHFENKKLNAYWYAPPSEKYPRIFISELRVWDLSKEVQDIIYKYTESIVSDPIDALNLDDVDDIAAFLTNPLWCLPSLENYTTLLNESEYAAWVIYNRYYLNHYTISVHDLPSGFNTIEAFNDFIEGIGITLNTSGGKIKTSSDGLLKQSSTVAKMIRAEFLDNKKMDIAGSYVEFAERKLLPNSNVSLNDKISNAYRRDGFETSNADKIFESTYTEQTILR</sequence>
<dbReference type="PANTHER" id="PTHR31136:SF5">
    <property type="entry name" value="2-OXOADIPATE DIOXYGENASE_DECARBOXYLASE, CHLOROPLASTIC"/>
    <property type="match status" value="1"/>
</dbReference>
<gene>
    <name evidence="8" type="ORF">N1F79_06680</name>
</gene>
<evidence type="ECO:0000313" key="9">
    <source>
        <dbReference type="Proteomes" id="UP001337305"/>
    </source>
</evidence>
<dbReference type="CDD" id="cd16350">
    <property type="entry name" value="VOC_like"/>
    <property type="match status" value="1"/>
</dbReference>
<dbReference type="EMBL" id="JAODOP010000004">
    <property type="protein sequence ID" value="MEF3832808.1"/>
    <property type="molecule type" value="Genomic_DNA"/>
</dbReference>
<evidence type="ECO:0000256" key="1">
    <source>
        <dbReference type="ARBA" id="ARBA00001954"/>
    </source>
</evidence>